<dbReference type="EMBL" id="JACHWQ010000004">
    <property type="protein sequence ID" value="MBB2976103.1"/>
    <property type="molecule type" value="Genomic_DNA"/>
</dbReference>
<proteinExistence type="predicted"/>
<feature type="transmembrane region" description="Helical" evidence="1">
    <location>
        <begin position="30"/>
        <end position="63"/>
    </location>
</feature>
<keyword evidence="1" id="KW-0812">Transmembrane</keyword>
<keyword evidence="1" id="KW-1133">Transmembrane helix</keyword>
<feature type="transmembrane region" description="Helical" evidence="1">
    <location>
        <begin position="75"/>
        <end position="93"/>
    </location>
</feature>
<gene>
    <name evidence="2" type="ORF">FHX49_001673</name>
</gene>
<reference evidence="2 3" key="1">
    <citation type="submission" date="2020-08" db="EMBL/GenBank/DDBJ databases">
        <title>Sequencing the genomes of 1000 actinobacteria strains.</title>
        <authorList>
            <person name="Klenk H.-P."/>
        </authorList>
    </citation>
    <scope>NUCLEOTIDE SEQUENCE [LARGE SCALE GENOMIC DNA]</scope>
    <source>
        <strain evidence="2 3">DSM 27099</strain>
    </source>
</reference>
<keyword evidence="1" id="KW-0472">Membrane</keyword>
<evidence type="ECO:0000256" key="1">
    <source>
        <dbReference type="SAM" id="Phobius"/>
    </source>
</evidence>
<organism evidence="2 3">
    <name type="scientific">Microbacterium endophyticum</name>
    <dbReference type="NCBI Taxonomy" id="1526412"/>
    <lineage>
        <taxon>Bacteria</taxon>
        <taxon>Bacillati</taxon>
        <taxon>Actinomycetota</taxon>
        <taxon>Actinomycetes</taxon>
        <taxon>Micrococcales</taxon>
        <taxon>Microbacteriaceae</taxon>
        <taxon>Microbacterium</taxon>
    </lineage>
</organism>
<sequence length="242" mass="25089">MEMIFAGLMLLAVGAADLVRQFVPRRSRVWVSACAFVVLLVVAAAADALAYAMAASAVATVWLLLMPSAGGGRAGFLPVVGVATVSAVAVVGFGERSESGPWGTIWQLVTPAGPVSLDLVILVVGVGVFLLESANVVVRSGLRSENAALSSDSDAPAQDGVLRGGRLIGPLERILVVALALAGAYTLIAAVFAAKGIVRFPEISRDTAHGNRAEYFLVGSLLSWVIALAAAFLVWWAYRTAL</sequence>
<feature type="transmembrane region" description="Helical" evidence="1">
    <location>
        <begin position="105"/>
        <end position="131"/>
    </location>
</feature>
<keyword evidence="3" id="KW-1185">Reference proteome</keyword>
<accession>A0A7W4YMD7</accession>
<feature type="transmembrane region" description="Helical" evidence="1">
    <location>
        <begin position="215"/>
        <end position="238"/>
    </location>
</feature>
<evidence type="ECO:0000313" key="2">
    <source>
        <dbReference type="EMBL" id="MBB2976103.1"/>
    </source>
</evidence>
<protein>
    <submittedName>
        <fullName evidence="2">Uncharacterized protein</fullName>
    </submittedName>
</protein>
<dbReference type="Proteomes" id="UP000529310">
    <property type="component" value="Unassembled WGS sequence"/>
</dbReference>
<comment type="caution">
    <text evidence="2">The sequence shown here is derived from an EMBL/GenBank/DDBJ whole genome shotgun (WGS) entry which is preliminary data.</text>
</comment>
<dbReference type="AlphaFoldDB" id="A0A7W4YMD7"/>
<evidence type="ECO:0000313" key="3">
    <source>
        <dbReference type="Proteomes" id="UP000529310"/>
    </source>
</evidence>
<name>A0A7W4YMD7_9MICO</name>
<feature type="transmembrane region" description="Helical" evidence="1">
    <location>
        <begin position="174"/>
        <end position="195"/>
    </location>
</feature>